<dbReference type="SUPFAM" id="SSF103473">
    <property type="entry name" value="MFS general substrate transporter"/>
    <property type="match status" value="1"/>
</dbReference>
<keyword evidence="3" id="KW-1003">Cell membrane</keyword>
<feature type="transmembrane region" description="Helical" evidence="7">
    <location>
        <begin position="332"/>
        <end position="353"/>
    </location>
</feature>
<feature type="transmembrane region" description="Helical" evidence="7">
    <location>
        <begin position="365"/>
        <end position="389"/>
    </location>
</feature>
<dbReference type="PROSITE" id="PS50850">
    <property type="entry name" value="MFS"/>
    <property type="match status" value="1"/>
</dbReference>
<name>A0A2N5D4Y6_9CAUL</name>
<dbReference type="RefSeq" id="WP_101711212.1">
    <property type="nucleotide sequence ID" value="NZ_CP026100.1"/>
</dbReference>
<dbReference type="InterPro" id="IPR020846">
    <property type="entry name" value="MFS_dom"/>
</dbReference>
<feature type="transmembrane region" description="Helical" evidence="7">
    <location>
        <begin position="308"/>
        <end position="326"/>
    </location>
</feature>
<gene>
    <name evidence="9" type="ORF">C1707_13125</name>
    <name evidence="10" type="ORF">CFHF_01215</name>
</gene>
<keyword evidence="4 7" id="KW-0812">Transmembrane</keyword>
<evidence type="ECO:0000256" key="7">
    <source>
        <dbReference type="SAM" id="Phobius"/>
    </source>
</evidence>
<organism evidence="10 11">
    <name type="scientific">Caulobacter flavus</name>
    <dbReference type="NCBI Taxonomy" id="1679497"/>
    <lineage>
        <taxon>Bacteria</taxon>
        <taxon>Pseudomonadati</taxon>
        <taxon>Pseudomonadota</taxon>
        <taxon>Alphaproteobacteria</taxon>
        <taxon>Caulobacterales</taxon>
        <taxon>Caulobacteraceae</taxon>
        <taxon>Caulobacter</taxon>
    </lineage>
</organism>
<dbReference type="GO" id="GO:0005886">
    <property type="term" value="C:plasma membrane"/>
    <property type="evidence" value="ECO:0007669"/>
    <property type="project" value="UniProtKB-SubCell"/>
</dbReference>
<evidence type="ECO:0000256" key="1">
    <source>
        <dbReference type="ARBA" id="ARBA00004651"/>
    </source>
</evidence>
<sequence length="425" mass="44310">MTASAAPTANSSRRVLLASLVGTAVEFYDFYIYATAASLVFGPLFFPASSASAQQMAAFATLAVAFFARPVGAIAFGHFGDRIGRKSTLVASLMLMGGSTLLIAFLPTYQMAGWLAPALLCVLRFGQGFGLGGEWGGAALLAVENAPPGWRARFGMFPQLGAPVGFIAANGLFLILGLLLSPEQFMAWGWRLPFLASAILVGLGLWVRLKLTETPAFAAALAHEPPPTVPFAELLKLHWKQTLGGTFAVVCCFALFYLTTAFALSYGVQTLGYDRELFLGVQLLAILFMAGGIVASGYWSDAATPRRVLLAGCVMAVAVGALLPVMMGGGSLALICAFLSLALLAMGFVYGPLGSWLPELFPARVRYTGASMAFNIGGVIGGGLTPVIAKALADEAGLVPVGIYLAVAAGISFVALVVLKTRTDA</sequence>
<dbReference type="PANTHER" id="PTHR43045">
    <property type="entry name" value="SHIKIMATE TRANSPORTER"/>
    <property type="match status" value="1"/>
</dbReference>
<evidence type="ECO:0000256" key="2">
    <source>
        <dbReference type="ARBA" id="ARBA00022448"/>
    </source>
</evidence>
<dbReference type="GO" id="GO:0022857">
    <property type="term" value="F:transmembrane transporter activity"/>
    <property type="evidence" value="ECO:0007669"/>
    <property type="project" value="InterPro"/>
</dbReference>
<dbReference type="OrthoDB" id="9783227at2"/>
<feature type="transmembrane region" description="Helical" evidence="7">
    <location>
        <begin position="277"/>
        <end position="299"/>
    </location>
</feature>
<accession>A0A2N5D4Y6</accession>
<evidence type="ECO:0000256" key="5">
    <source>
        <dbReference type="ARBA" id="ARBA00022989"/>
    </source>
</evidence>
<evidence type="ECO:0000313" key="10">
    <source>
        <dbReference type="EMBL" id="PLR21102.1"/>
    </source>
</evidence>
<evidence type="ECO:0000256" key="3">
    <source>
        <dbReference type="ARBA" id="ARBA00022475"/>
    </source>
</evidence>
<evidence type="ECO:0000313" key="11">
    <source>
        <dbReference type="Proteomes" id="UP000234483"/>
    </source>
</evidence>
<feature type="transmembrane region" description="Helical" evidence="7">
    <location>
        <begin position="187"/>
        <end position="207"/>
    </location>
</feature>
<reference evidence="9 12" key="2">
    <citation type="submission" date="2018-01" db="EMBL/GenBank/DDBJ databases">
        <title>Complete genome sequence of Caulobacter flavus RHGG3.</title>
        <authorList>
            <person name="Yang E."/>
        </authorList>
    </citation>
    <scope>NUCLEOTIDE SEQUENCE [LARGE SCALE GENOMIC DNA]</scope>
    <source>
        <strain evidence="9 12">RHGG3</strain>
    </source>
</reference>
<keyword evidence="2" id="KW-0813">Transport</keyword>
<dbReference type="PANTHER" id="PTHR43045:SF2">
    <property type="entry name" value="INNER MEMBRANE METABOLITE TRANSPORT PROTEIN YHJE"/>
    <property type="match status" value="1"/>
</dbReference>
<feature type="transmembrane region" description="Helical" evidence="7">
    <location>
        <begin position="401"/>
        <end position="419"/>
    </location>
</feature>
<feature type="transmembrane region" description="Helical" evidence="7">
    <location>
        <begin position="30"/>
        <end position="49"/>
    </location>
</feature>
<keyword evidence="6 7" id="KW-0472">Membrane</keyword>
<dbReference type="Proteomes" id="UP000281192">
    <property type="component" value="Chromosome"/>
</dbReference>
<feature type="transmembrane region" description="Helical" evidence="7">
    <location>
        <begin position="160"/>
        <end position="181"/>
    </location>
</feature>
<dbReference type="InterPro" id="IPR011701">
    <property type="entry name" value="MFS"/>
</dbReference>
<dbReference type="EMBL" id="CP026100">
    <property type="protein sequence ID" value="AYV47126.1"/>
    <property type="molecule type" value="Genomic_DNA"/>
</dbReference>
<comment type="subcellular location">
    <subcellularLocation>
        <location evidence="1">Cell membrane</location>
        <topology evidence="1">Multi-pass membrane protein</topology>
    </subcellularLocation>
</comment>
<keyword evidence="12" id="KW-1185">Reference proteome</keyword>
<evidence type="ECO:0000256" key="4">
    <source>
        <dbReference type="ARBA" id="ARBA00022692"/>
    </source>
</evidence>
<evidence type="ECO:0000256" key="6">
    <source>
        <dbReference type="ARBA" id="ARBA00023136"/>
    </source>
</evidence>
<protein>
    <submittedName>
        <fullName evidence="10">MFS transporter</fullName>
    </submittedName>
</protein>
<dbReference type="KEGG" id="cfh:C1707_13125"/>
<feature type="transmembrane region" description="Helical" evidence="7">
    <location>
        <begin position="89"/>
        <end position="109"/>
    </location>
</feature>
<evidence type="ECO:0000313" key="9">
    <source>
        <dbReference type="EMBL" id="AYV47126.1"/>
    </source>
</evidence>
<feature type="transmembrane region" description="Helical" evidence="7">
    <location>
        <begin position="56"/>
        <end position="77"/>
    </location>
</feature>
<proteinExistence type="predicted"/>
<dbReference type="Pfam" id="PF07690">
    <property type="entry name" value="MFS_1"/>
    <property type="match status" value="1"/>
</dbReference>
<dbReference type="EMBL" id="PJRQ01000003">
    <property type="protein sequence ID" value="PLR21102.1"/>
    <property type="molecule type" value="Genomic_DNA"/>
</dbReference>
<evidence type="ECO:0000259" key="8">
    <source>
        <dbReference type="PROSITE" id="PS50850"/>
    </source>
</evidence>
<feature type="transmembrane region" description="Helical" evidence="7">
    <location>
        <begin position="243"/>
        <end position="265"/>
    </location>
</feature>
<evidence type="ECO:0000313" key="12">
    <source>
        <dbReference type="Proteomes" id="UP000281192"/>
    </source>
</evidence>
<dbReference type="CDD" id="cd17369">
    <property type="entry name" value="MFS_ShiA_like"/>
    <property type="match status" value="1"/>
</dbReference>
<dbReference type="AlphaFoldDB" id="A0A2N5D4Y6"/>
<keyword evidence="5 7" id="KW-1133">Transmembrane helix</keyword>
<dbReference type="Gene3D" id="1.20.1250.20">
    <property type="entry name" value="MFS general substrate transporter like domains"/>
    <property type="match status" value="2"/>
</dbReference>
<feature type="domain" description="Major facilitator superfamily (MFS) profile" evidence="8">
    <location>
        <begin position="15"/>
        <end position="424"/>
    </location>
</feature>
<dbReference type="Proteomes" id="UP000234483">
    <property type="component" value="Unassembled WGS sequence"/>
</dbReference>
<dbReference type="InterPro" id="IPR036259">
    <property type="entry name" value="MFS_trans_sf"/>
</dbReference>
<reference evidence="10 11" key="1">
    <citation type="submission" date="2017-12" db="EMBL/GenBank/DDBJ databases">
        <title>The genome sequence of Caulobacter flavus CGMCC1 15093.</title>
        <authorList>
            <person name="Gao J."/>
            <person name="Mao X."/>
            <person name="Sun J."/>
        </authorList>
    </citation>
    <scope>NUCLEOTIDE SEQUENCE [LARGE SCALE GENOMIC DNA]</scope>
    <source>
        <strain evidence="10 11">CGMCC1 15093</strain>
    </source>
</reference>